<gene>
    <name evidence="2" type="ORF">RIF29_16341</name>
</gene>
<dbReference type="EMBL" id="JAYWIO010000003">
    <property type="protein sequence ID" value="KAK7275232.1"/>
    <property type="molecule type" value="Genomic_DNA"/>
</dbReference>
<feature type="transmembrane region" description="Helical" evidence="1">
    <location>
        <begin position="308"/>
        <end position="326"/>
    </location>
</feature>
<feature type="transmembrane region" description="Helical" evidence="1">
    <location>
        <begin position="87"/>
        <end position="105"/>
    </location>
</feature>
<dbReference type="PANTHER" id="PTHR36367:SF2">
    <property type="entry name" value="TRANSMEMBRANE PROTEIN"/>
    <property type="match status" value="1"/>
</dbReference>
<keyword evidence="1" id="KW-0812">Transmembrane</keyword>
<reference evidence="2 3" key="1">
    <citation type="submission" date="2024-01" db="EMBL/GenBank/DDBJ databases">
        <title>The genomes of 5 underutilized Papilionoideae crops provide insights into root nodulation and disease resistanc.</title>
        <authorList>
            <person name="Yuan L."/>
        </authorList>
    </citation>
    <scope>NUCLEOTIDE SEQUENCE [LARGE SCALE GENOMIC DNA]</scope>
    <source>
        <strain evidence="2">ZHUSHIDOU_FW_LH</strain>
        <tissue evidence="2">Leaf</tissue>
    </source>
</reference>
<feature type="transmembrane region" description="Helical" evidence="1">
    <location>
        <begin position="125"/>
        <end position="144"/>
    </location>
</feature>
<accession>A0AAN9FEW8</accession>
<dbReference type="PANTHER" id="PTHR36367">
    <property type="entry name" value="TRANSMEMBRANE PROTEIN"/>
    <property type="match status" value="1"/>
</dbReference>
<feature type="transmembrane region" description="Helical" evidence="1">
    <location>
        <begin position="156"/>
        <end position="174"/>
    </location>
</feature>
<evidence type="ECO:0000313" key="2">
    <source>
        <dbReference type="EMBL" id="KAK7275232.1"/>
    </source>
</evidence>
<evidence type="ECO:0000313" key="3">
    <source>
        <dbReference type="Proteomes" id="UP001372338"/>
    </source>
</evidence>
<name>A0AAN9FEW8_CROPI</name>
<keyword evidence="3" id="KW-1185">Reference proteome</keyword>
<protein>
    <recommendedName>
        <fullName evidence="4">Transmembrane protein</fullName>
    </recommendedName>
</protein>
<feature type="transmembrane region" description="Helical" evidence="1">
    <location>
        <begin position="276"/>
        <end position="296"/>
    </location>
</feature>
<feature type="transmembrane region" description="Helical" evidence="1">
    <location>
        <begin position="186"/>
        <end position="205"/>
    </location>
</feature>
<dbReference type="Proteomes" id="UP001372338">
    <property type="component" value="Unassembled WGS sequence"/>
</dbReference>
<organism evidence="2 3">
    <name type="scientific">Crotalaria pallida</name>
    <name type="common">Smooth rattlebox</name>
    <name type="synonym">Crotalaria striata</name>
    <dbReference type="NCBI Taxonomy" id="3830"/>
    <lineage>
        <taxon>Eukaryota</taxon>
        <taxon>Viridiplantae</taxon>
        <taxon>Streptophyta</taxon>
        <taxon>Embryophyta</taxon>
        <taxon>Tracheophyta</taxon>
        <taxon>Spermatophyta</taxon>
        <taxon>Magnoliopsida</taxon>
        <taxon>eudicotyledons</taxon>
        <taxon>Gunneridae</taxon>
        <taxon>Pentapetalae</taxon>
        <taxon>rosids</taxon>
        <taxon>fabids</taxon>
        <taxon>Fabales</taxon>
        <taxon>Fabaceae</taxon>
        <taxon>Papilionoideae</taxon>
        <taxon>50 kb inversion clade</taxon>
        <taxon>genistoids sensu lato</taxon>
        <taxon>core genistoids</taxon>
        <taxon>Crotalarieae</taxon>
        <taxon>Crotalaria</taxon>
    </lineage>
</organism>
<feature type="transmembrane region" description="Helical" evidence="1">
    <location>
        <begin position="225"/>
        <end position="250"/>
    </location>
</feature>
<comment type="caution">
    <text evidence="2">The sequence shown here is derived from an EMBL/GenBank/DDBJ whole genome shotgun (WGS) entry which is preliminary data.</text>
</comment>
<proteinExistence type="predicted"/>
<evidence type="ECO:0000256" key="1">
    <source>
        <dbReference type="SAM" id="Phobius"/>
    </source>
</evidence>
<keyword evidence="1" id="KW-1133">Transmembrane helix</keyword>
<sequence length="369" mass="41136">MIVATTSSLPFLYSFPSPKPYAPKPSLHLPNLPSLKPLPNTFASTHPFPPKLSTLSCHVSRRKPTALATSSSDEEASGDTLRKVLRTALWVAEGVYILWLFLLPYAPGDPVWAISSDTINSVVGLSLNFFFILPFMNFVGIHLIEAPVLHPMSEGLFNFVIGWTFMFAPLLFTDRKRDRFKGSLDVLWGMQMFLTNTFLIPYMAIRLNDADDESVPSKRSQLGYVMTNGASVVGLIGGGVCLLSLLWALFGRADANFGGITERWEFLVSYLGSERLAYAFIWDICLYIIFQAWLIGDNLQNIQESKVALVKYLSYIPVVGLIAYLLCLEPEELVVGNEEPHSENLAASSSLFLHPIRVFAVPLSLRFFL</sequence>
<dbReference type="AlphaFoldDB" id="A0AAN9FEW8"/>
<keyword evidence="1" id="KW-0472">Membrane</keyword>
<evidence type="ECO:0008006" key="4">
    <source>
        <dbReference type="Google" id="ProtNLM"/>
    </source>
</evidence>